<feature type="compositionally biased region" description="Acidic residues" evidence="1">
    <location>
        <begin position="304"/>
        <end position="317"/>
    </location>
</feature>
<organism evidence="3 4">
    <name type="scientific">Linum tenue</name>
    <dbReference type="NCBI Taxonomy" id="586396"/>
    <lineage>
        <taxon>Eukaryota</taxon>
        <taxon>Viridiplantae</taxon>
        <taxon>Streptophyta</taxon>
        <taxon>Embryophyta</taxon>
        <taxon>Tracheophyta</taxon>
        <taxon>Spermatophyta</taxon>
        <taxon>Magnoliopsida</taxon>
        <taxon>eudicotyledons</taxon>
        <taxon>Gunneridae</taxon>
        <taxon>Pentapetalae</taxon>
        <taxon>rosids</taxon>
        <taxon>fabids</taxon>
        <taxon>Malpighiales</taxon>
        <taxon>Linaceae</taxon>
        <taxon>Linum</taxon>
    </lineage>
</organism>
<evidence type="ECO:0000259" key="2">
    <source>
        <dbReference type="PROSITE" id="PS50076"/>
    </source>
</evidence>
<feature type="compositionally biased region" description="Acidic residues" evidence="1">
    <location>
        <begin position="345"/>
        <end position="356"/>
    </location>
</feature>
<dbReference type="Pfam" id="PF00226">
    <property type="entry name" value="DnaJ"/>
    <property type="match status" value="1"/>
</dbReference>
<dbReference type="Pfam" id="PF11926">
    <property type="entry name" value="DUF3444"/>
    <property type="match status" value="2"/>
</dbReference>
<reference evidence="3" key="1">
    <citation type="submission" date="2022-08" db="EMBL/GenBank/DDBJ databases">
        <authorList>
            <person name="Gutierrez-Valencia J."/>
        </authorList>
    </citation>
    <scope>NUCLEOTIDE SEQUENCE</scope>
</reference>
<dbReference type="PRINTS" id="PR00625">
    <property type="entry name" value="JDOMAIN"/>
</dbReference>
<dbReference type="PANTHER" id="PTHR45089:SF24">
    <property type="entry name" value="DNAJ HEAT SHOCK N-TERMINAL DOMAIN-CONTAINING PROTEIN"/>
    <property type="match status" value="1"/>
</dbReference>
<keyword evidence="4" id="KW-1185">Reference proteome</keyword>
<evidence type="ECO:0000313" key="3">
    <source>
        <dbReference type="EMBL" id="CAI0466616.1"/>
    </source>
</evidence>
<sequence>MECNKEEAIRAKNLAETKLQNKDYVGARKMAIKAQQLYTNLDNISQFLIICDVHCAAEQKILGTEMDWYGILKIERTADDTAIKKQYKRLALLLHPDKNKFPGAEAAFKLIGEAQRVLLDKGKRSLHDLKCRASVSKPAPSYKNPQMPTYSSTFGAPNNVRGNVPGFNPPQQQRPLQQPAATQHQAGYVNNRPTFWTACPFCHSRYQYYMDIKDRSVVCQNCLKSFIAHERSAQGVPTAKKFTQPVFHQPKDAPPKNAANVGVGTQGNTSGGKSKVAHQKKPNDDVVGRGKANGSRHRKKDDFIESSDSDSSSTDEETIMKAAGDLGSYKEQPRRSVRSRHQVSYEEENQSDEEDLATPRKKAKCDTEEDVGNGVGEDISEKDMQGSEGAVAGDKNNLNPDGVVDEDEKINQPSAVDTETFDLPDPEFNDFDQLRDKKAFKSGQIWTLYDTRYGMPRFHARINRVFSSGFKLKIRWLEPEPDDADEREWAKADLPVCCGKFKFGKDEDVEDRELFSHQAKWEKGSHQHKYIILPKKGEIWALFKNWDINWKSEIQTDENRREFEYDFVEVLSDFSYDDVGVSVVYLGKLKGFVSLFCRISNKPVQIKPSELFRFSHLVPSFTMTGEERKDVPKGSFELDTASLPEKMEEIDAPEISECQEDGASEVKPEVASSPAPEIKINDAHDDVGVDEAEDPGSPLATDQEILDPEFFNFDDEKAIEKFKSGQIWSLYSDEDSLPKYYARVTRVTKGKSVRFHVTWLESAQLPTGSIQWADTEMPISCGRFKVSKGSNAHISYDSTGPFSHLVNAEPAGKINEYNILPAKGEIWALYRNWSHSILMSELATCDYDVVEVVERDDLQIRVLHLERVKGFNSVFRARADRGRSAAVVVKMSELLRFSHQIPAHRLTNEGGGSLKGFWELDSGALPVRYFN</sequence>
<name>A0AAV0P8F0_9ROSI</name>
<gene>
    <name evidence="3" type="ORF">LITE_LOCUS37108</name>
</gene>
<feature type="region of interest" description="Disordered" evidence="1">
    <location>
        <begin position="246"/>
        <end position="424"/>
    </location>
</feature>
<dbReference type="Gene3D" id="1.10.287.110">
    <property type="entry name" value="DnaJ domain"/>
    <property type="match status" value="1"/>
</dbReference>
<dbReference type="InterPro" id="IPR036869">
    <property type="entry name" value="J_dom_sf"/>
</dbReference>
<dbReference type="InterPro" id="IPR024593">
    <property type="entry name" value="DUF3444"/>
</dbReference>
<proteinExistence type="predicted"/>
<dbReference type="CDD" id="cd06257">
    <property type="entry name" value="DnaJ"/>
    <property type="match status" value="1"/>
</dbReference>
<comment type="caution">
    <text evidence="3">The sequence shown here is derived from an EMBL/GenBank/DDBJ whole genome shotgun (WGS) entry which is preliminary data.</text>
</comment>
<accession>A0AAV0P8F0</accession>
<protein>
    <recommendedName>
        <fullName evidence="2">J domain-containing protein</fullName>
    </recommendedName>
</protein>
<evidence type="ECO:0000256" key="1">
    <source>
        <dbReference type="SAM" id="MobiDB-lite"/>
    </source>
</evidence>
<dbReference type="AlphaFoldDB" id="A0AAV0P8F0"/>
<feature type="domain" description="J" evidence="2">
    <location>
        <begin position="67"/>
        <end position="131"/>
    </location>
</feature>
<dbReference type="PROSITE" id="PS50076">
    <property type="entry name" value="DNAJ_2"/>
    <property type="match status" value="1"/>
</dbReference>
<dbReference type="PANTHER" id="PTHR45089">
    <property type="entry name" value="DNAJ HEAT SHOCK AMINO-TERMINAL DOMAIN PROTEIN-RELATED"/>
    <property type="match status" value="1"/>
</dbReference>
<dbReference type="SMART" id="SM00271">
    <property type="entry name" value="DnaJ"/>
    <property type="match status" value="1"/>
</dbReference>
<dbReference type="SUPFAM" id="SSF46565">
    <property type="entry name" value="Chaperone J-domain"/>
    <property type="match status" value="1"/>
</dbReference>
<dbReference type="Proteomes" id="UP001154282">
    <property type="component" value="Unassembled WGS sequence"/>
</dbReference>
<dbReference type="EMBL" id="CAMGYJ010000008">
    <property type="protein sequence ID" value="CAI0466616.1"/>
    <property type="molecule type" value="Genomic_DNA"/>
</dbReference>
<dbReference type="InterPro" id="IPR001623">
    <property type="entry name" value="DnaJ_domain"/>
</dbReference>
<evidence type="ECO:0000313" key="4">
    <source>
        <dbReference type="Proteomes" id="UP001154282"/>
    </source>
</evidence>